<accession>A0A4Q9KR57</accession>
<comment type="caution">
    <text evidence="5">The sequence shown here is derived from an EMBL/GenBank/DDBJ whole genome shotgun (WGS) entry which is preliminary data.</text>
</comment>
<keyword evidence="3" id="KW-0687">Ribonucleoprotein</keyword>
<dbReference type="InterPro" id="IPR036899">
    <property type="entry name" value="Ribosomal_uL13_sf"/>
</dbReference>
<keyword evidence="2 5" id="KW-0689">Ribosomal protein</keyword>
<dbReference type="GO" id="GO:0006412">
    <property type="term" value="P:translation"/>
    <property type="evidence" value="ECO:0007669"/>
    <property type="project" value="InterPro"/>
</dbReference>
<evidence type="ECO:0000313" key="5">
    <source>
        <dbReference type="EMBL" id="TBT97044.1"/>
    </source>
</evidence>
<sequence>MISKEIVVDGKDHIAGKLGSFIAKHLLEGYTIKVVNADLVVFNRSLKKAVEWYKDYLRKKSRINPLRGPFHYHEPSKLFFRVVKRMVQYQIKKGKNALSRLTIFEGIPQDLIDTEFMMCPTAMRGVGRTFPDKKFCSFGQLCSRIGWKHGKLLDEIRKEQESIIQRKKSEMEAKQKEINEIRSSVAFQREVNDLISKIE</sequence>
<dbReference type="GO" id="GO:0017148">
    <property type="term" value="P:negative regulation of translation"/>
    <property type="evidence" value="ECO:0007669"/>
    <property type="project" value="TreeGrafter"/>
</dbReference>
<evidence type="ECO:0000256" key="2">
    <source>
        <dbReference type="ARBA" id="ARBA00022980"/>
    </source>
</evidence>
<dbReference type="VEuPathDB" id="MicrosporidiaDB:CWI37_2543p0020"/>
<evidence type="ECO:0000313" key="6">
    <source>
        <dbReference type="Proteomes" id="UP000292362"/>
    </source>
</evidence>
<protein>
    <submittedName>
        <fullName evidence="5">Ribosomal protein L13</fullName>
    </submittedName>
</protein>
<comment type="similarity">
    <text evidence="1">Belongs to the universal ribosomal protein uL13 family.</text>
</comment>
<keyword evidence="4" id="KW-0175">Coiled coil</keyword>
<gene>
    <name evidence="5" type="ORF">CWI37_2543p0020</name>
</gene>
<organism evidence="5 6">
    <name type="scientific">Hamiltosporidium tvaerminnensis</name>
    <dbReference type="NCBI Taxonomy" id="1176355"/>
    <lineage>
        <taxon>Eukaryota</taxon>
        <taxon>Fungi</taxon>
        <taxon>Fungi incertae sedis</taxon>
        <taxon>Microsporidia</taxon>
        <taxon>Dubosqiidae</taxon>
        <taxon>Hamiltosporidium</taxon>
    </lineage>
</organism>
<proteinExistence type="inferred from homology"/>
<dbReference type="AlphaFoldDB" id="A0A4Q9KR57"/>
<dbReference type="SUPFAM" id="SSF52161">
    <property type="entry name" value="Ribosomal protein L13"/>
    <property type="match status" value="1"/>
</dbReference>
<dbReference type="Pfam" id="PF00572">
    <property type="entry name" value="Ribosomal_L13"/>
    <property type="match status" value="1"/>
</dbReference>
<evidence type="ECO:0000256" key="1">
    <source>
        <dbReference type="ARBA" id="ARBA00006227"/>
    </source>
</evidence>
<reference evidence="5 6" key="1">
    <citation type="submission" date="2017-12" db="EMBL/GenBank/DDBJ databases">
        <authorList>
            <person name="Pombert J.-F."/>
            <person name="Haag K.L."/>
            <person name="Ebert D."/>
        </authorList>
    </citation>
    <scope>NUCLEOTIDE SEQUENCE [LARGE SCALE GENOMIC DNA]</scope>
    <source>
        <strain evidence="5">FI-OER-3-3</strain>
    </source>
</reference>
<evidence type="ECO:0000256" key="4">
    <source>
        <dbReference type="SAM" id="Coils"/>
    </source>
</evidence>
<dbReference type="Proteomes" id="UP000292362">
    <property type="component" value="Unassembled WGS sequence"/>
</dbReference>
<dbReference type="InterPro" id="IPR005822">
    <property type="entry name" value="Ribosomal_uL13"/>
</dbReference>
<dbReference type="PANTHER" id="PTHR11545:SF3">
    <property type="entry name" value="LARGE RIBOSOMAL SUBUNIT PROTEIN UL13"/>
    <property type="match status" value="1"/>
</dbReference>
<name>A0A4Q9KR57_9MICR</name>
<dbReference type="InterPro" id="IPR005755">
    <property type="entry name" value="Ribosomal_uL13_euk/arc"/>
</dbReference>
<dbReference type="GO" id="GO:0022625">
    <property type="term" value="C:cytosolic large ribosomal subunit"/>
    <property type="evidence" value="ECO:0007669"/>
    <property type="project" value="TreeGrafter"/>
</dbReference>
<dbReference type="Gene3D" id="3.90.1180.10">
    <property type="entry name" value="Ribosomal protein L13"/>
    <property type="match status" value="1"/>
</dbReference>
<dbReference type="GO" id="GO:0003735">
    <property type="term" value="F:structural constituent of ribosome"/>
    <property type="evidence" value="ECO:0007669"/>
    <property type="project" value="InterPro"/>
</dbReference>
<dbReference type="EMBL" id="PITJ01002543">
    <property type="protein sequence ID" value="TBT97044.1"/>
    <property type="molecule type" value="Genomic_DNA"/>
</dbReference>
<evidence type="ECO:0000256" key="3">
    <source>
        <dbReference type="ARBA" id="ARBA00023274"/>
    </source>
</evidence>
<dbReference type="PANTHER" id="PTHR11545">
    <property type="entry name" value="RIBOSOMAL PROTEIN L13"/>
    <property type="match status" value="1"/>
</dbReference>
<dbReference type="NCBIfam" id="TIGR01077">
    <property type="entry name" value="L13_A_E"/>
    <property type="match status" value="1"/>
</dbReference>
<feature type="coiled-coil region" evidence="4">
    <location>
        <begin position="157"/>
        <end position="184"/>
    </location>
</feature>
<dbReference type="GO" id="GO:0003729">
    <property type="term" value="F:mRNA binding"/>
    <property type="evidence" value="ECO:0007669"/>
    <property type="project" value="TreeGrafter"/>
</dbReference>